<evidence type="ECO:0000313" key="4">
    <source>
        <dbReference type="Proteomes" id="UP000236754"/>
    </source>
</evidence>
<reference evidence="3 4" key="1">
    <citation type="submission" date="2016-10" db="EMBL/GenBank/DDBJ databases">
        <authorList>
            <person name="de Groot N.N."/>
        </authorList>
    </citation>
    <scope>NUCLEOTIDE SEQUENCE [LARGE SCALE GENOMIC DNA]</scope>
    <source>
        <strain evidence="3 4">CGMCC 4.2023</strain>
    </source>
</reference>
<name>A0A1H5ZHX8_9ACTN</name>
<keyword evidence="2" id="KW-0472">Membrane</keyword>
<feature type="transmembrane region" description="Helical" evidence="2">
    <location>
        <begin position="57"/>
        <end position="77"/>
    </location>
</feature>
<feature type="region of interest" description="Disordered" evidence="1">
    <location>
        <begin position="142"/>
        <end position="245"/>
    </location>
</feature>
<feature type="transmembrane region" description="Helical" evidence="2">
    <location>
        <begin position="89"/>
        <end position="109"/>
    </location>
</feature>
<accession>A0A1H5ZHX8</accession>
<dbReference type="Proteomes" id="UP000236754">
    <property type="component" value="Unassembled WGS sequence"/>
</dbReference>
<keyword evidence="2" id="KW-1133">Transmembrane helix</keyword>
<evidence type="ECO:0008006" key="5">
    <source>
        <dbReference type="Google" id="ProtNLM"/>
    </source>
</evidence>
<feature type="compositionally biased region" description="Pro residues" evidence="1">
    <location>
        <begin position="182"/>
        <end position="199"/>
    </location>
</feature>
<keyword evidence="2" id="KW-0812">Transmembrane</keyword>
<gene>
    <name evidence="3" type="ORF">SAMN05216223_104525</name>
</gene>
<dbReference type="AlphaFoldDB" id="A0A1H5ZHX8"/>
<feature type="compositionally biased region" description="Basic and acidic residues" evidence="1">
    <location>
        <begin position="215"/>
        <end position="245"/>
    </location>
</feature>
<proteinExistence type="predicted"/>
<organism evidence="3 4">
    <name type="scientific">Actinacidiphila yanglinensis</name>
    <dbReference type="NCBI Taxonomy" id="310779"/>
    <lineage>
        <taxon>Bacteria</taxon>
        <taxon>Bacillati</taxon>
        <taxon>Actinomycetota</taxon>
        <taxon>Actinomycetes</taxon>
        <taxon>Kitasatosporales</taxon>
        <taxon>Streptomycetaceae</taxon>
        <taxon>Actinacidiphila</taxon>
    </lineage>
</organism>
<dbReference type="RefSeq" id="WP_146088251.1">
    <property type="nucleotide sequence ID" value="NZ_FNVU01000004.1"/>
</dbReference>
<evidence type="ECO:0000313" key="3">
    <source>
        <dbReference type="EMBL" id="SEG36123.1"/>
    </source>
</evidence>
<keyword evidence="4" id="KW-1185">Reference proteome</keyword>
<feature type="transmembrane region" description="Helical" evidence="2">
    <location>
        <begin position="22"/>
        <end position="50"/>
    </location>
</feature>
<dbReference type="OrthoDB" id="3874249at2"/>
<sequence length="245" mass="25579">MYGPGPGPVTPQPKPADPTTAVVLRVILTIVPVVTLGFLAWVSMLYLAVLRKRAVDWLLLAVVAGMGVIAAVCFGLSQDEDDWQSNTGGTLILICMFGGAAYFLVADIVRYRVARRAWPAASGYPQPNPYATGFGGGGPMAGPMAGPMGGPPRQGYPVRQQYPGPAAPTTPIPSVSNTPVSRPAPTPPPSRPATPPPANRPATGPATPPPAPRIDQVRAELDELSDFLRKERGDGRDGGEGEAAR</sequence>
<dbReference type="EMBL" id="FNVU01000004">
    <property type="protein sequence ID" value="SEG36123.1"/>
    <property type="molecule type" value="Genomic_DNA"/>
</dbReference>
<evidence type="ECO:0000256" key="1">
    <source>
        <dbReference type="SAM" id="MobiDB-lite"/>
    </source>
</evidence>
<protein>
    <recommendedName>
        <fullName evidence="5">Integral membrane protein</fullName>
    </recommendedName>
</protein>
<evidence type="ECO:0000256" key="2">
    <source>
        <dbReference type="SAM" id="Phobius"/>
    </source>
</evidence>